<feature type="domain" description="DNA helicase Pif1-like 2B" evidence="1">
    <location>
        <begin position="135"/>
        <end position="165"/>
    </location>
</feature>
<comment type="caution">
    <text evidence="2">The sequence shown here is derived from an EMBL/GenBank/DDBJ whole genome shotgun (WGS) entry which is preliminary data.</text>
</comment>
<proteinExistence type="predicted"/>
<organism evidence="2 3">
    <name type="scientific">Lactuca sativa</name>
    <name type="common">Garden lettuce</name>
    <dbReference type="NCBI Taxonomy" id="4236"/>
    <lineage>
        <taxon>Eukaryota</taxon>
        <taxon>Viridiplantae</taxon>
        <taxon>Streptophyta</taxon>
        <taxon>Embryophyta</taxon>
        <taxon>Tracheophyta</taxon>
        <taxon>Spermatophyta</taxon>
        <taxon>Magnoliopsida</taxon>
        <taxon>eudicotyledons</taxon>
        <taxon>Gunneridae</taxon>
        <taxon>Pentapetalae</taxon>
        <taxon>asterids</taxon>
        <taxon>campanulids</taxon>
        <taxon>Asterales</taxon>
        <taxon>Asteraceae</taxon>
        <taxon>Cichorioideae</taxon>
        <taxon>Cichorieae</taxon>
        <taxon>Lactucinae</taxon>
        <taxon>Lactuca</taxon>
    </lineage>
</organism>
<reference evidence="2 3" key="1">
    <citation type="journal article" date="2017" name="Nat. Commun.">
        <title>Genome assembly with in vitro proximity ligation data and whole-genome triplication in lettuce.</title>
        <authorList>
            <person name="Reyes-Chin-Wo S."/>
            <person name="Wang Z."/>
            <person name="Yang X."/>
            <person name="Kozik A."/>
            <person name="Arikit S."/>
            <person name="Song C."/>
            <person name="Xia L."/>
            <person name="Froenicke L."/>
            <person name="Lavelle D.O."/>
            <person name="Truco M.J."/>
            <person name="Xia R."/>
            <person name="Zhu S."/>
            <person name="Xu C."/>
            <person name="Xu H."/>
            <person name="Xu X."/>
            <person name="Cox K."/>
            <person name="Korf I."/>
            <person name="Meyers B.C."/>
            <person name="Michelmore R.W."/>
        </authorList>
    </citation>
    <scope>NUCLEOTIDE SEQUENCE [LARGE SCALE GENOMIC DNA]</scope>
    <source>
        <strain evidence="3">cv. Salinas</strain>
        <tissue evidence="2">Seedlings</tissue>
    </source>
</reference>
<evidence type="ECO:0000259" key="1">
    <source>
        <dbReference type="Pfam" id="PF21530"/>
    </source>
</evidence>
<name>A0A9R1XMH8_LACSA</name>
<evidence type="ECO:0000313" key="3">
    <source>
        <dbReference type="Proteomes" id="UP000235145"/>
    </source>
</evidence>
<dbReference type="PANTHER" id="PTHR10492">
    <property type="match status" value="1"/>
</dbReference>
<accession>A0A9R1XMH8</accession>
<evidence type="ECO:0000313" key="2">
    <source>
        <dbReference type="EMBL" id="KAJ0220360.1"/>
    </source>
</evidence>
<dbReference type="AlphaFoldDB" id="A0A9R1XMH8"/>
<dbReference type="Proteomes" id="UP000235145">
    <property type="component" value="Unassembled WGS sequence"/>
</dbReference>
<dbReference type="InterPro" id="IPR049163">
    <property type="entry name" value="Pif1-like_2B_dom"/>
</dbReference>
<dbReference type="Pfam" id="PF21530">
    <property type="entry name" value="Pif1_2B_dom"/>
    <property type="match status" value="1"/>
</dbReference>
<keyword evidence="3" id="KW-1185">Reference proteome</keyword>
<dbReference type="PANTHER" id="PTHR10492:SF96">
    <property type="entry name" value="ATP-DEPENDENT DNA HELICASE"/>
    <property type="match status" value="1"/>
</dbReference>
<gene>
    <name evidence="2" type="ORF">LSAT_V11C200052000</name>
</gene>
<sequence length="165" mass="18491">MRLTVCEIDVSNGLSTPAFAEWLLNIGNGTLGVSAEYDPHSKSWVQIPGSLSIPPDSDSLKRLILFVYENDLLHNPSSSDLYVRAIVCPTNEIVDTLNTTILEMMNTQERVYKSTNTMQPNGKYTLELEGLYPTEYLNQLTFAGIPPHALRLKLKAHVMLLRNIN</sequence>
<protein>
    <recommendedName>
        <fullName evidence="1">DNA helicase Pif1-like 2B domain-containing protein</fullName>
    </recommendedName>
</protein>
<dbReference type="EMBL" id="NBSK02000002">
    <property type="protein sequence ID" value="KAJ0220360.1"/>
    <property type="molecule type" value="Genomic_DNA"/>
</dbReference>